<feature type="coiled-coil region" evidence="1">
    <location>
        <begin position="49"/>
        <end position="93"/>
    </location>
</feature>
<dbReference type="Pfam" id="PF05137">
    <property type="entry name" value="PilN"/>
    <property type="match status" value="1"/>
</dbReference>
<proteinExistence type="predicted"/>
<feature type="transmembrane region" description="Helical" evidence="2">
    <location>
        <begin position="23"/>
        <end position="45"/>
    </location>
</feature>
<protein>
    <submittedName>
        <fullName evidence="3">Fimbrial assembly protein (PilN)</fullName>
    </submittedName>
</protein>
<keyword evidence="2" id="KW-0472">Membrane</keyword>
<evidence type="ECO:0000313" key="4">
    <source>
        <dbReference type="Proteomes" id="UP000254209"/>
    </source>
</evidence>
<evidence type="ECO:0000256" key="2">
    <source>
        <dbReference type="SAM" id="Phobius"/>
    </source>
</evidence>
<organism evidence="3 4">
    <name type="scientific">Alysiella crassa</name>
    <dbReference type="NCBI Taxonomy" id="153491"/>
    <lineage>
        <taxon>Bacteria</taxon>
        <taxon>Pseudomonadati</taxon>
        <taxon>Pseudomonadota</taxon>
        <taxon>Betaproteobacteria</taxon>
        <taxon>Neisseriales</taxon>
        <taxon>Neisseriaceae</taxon>
        <taxon>Alysiella</taxon>
    </lineage>
</organism>
<dbReference type="PANTHER" id="PTHR40278:SF2">
    <property type="entry name" value="TYPE IV PILUS INNER MEMBRANE COMPONENT PILN"/>
    <property type="match status" value="1"/>
</dbReference>
<keyword evidence="2" id="KW-1133">Transmembrane helix</keyword>
<name>A0A376BWI2_9NEIS</name>
<dbReference type="InterPro" id="IPR007813">
    <property type="entry name" value="PilN"/>
</dbReference>
<dbReference type="STRING" id="1120980.GCA_000745955_01198"/>
<dbReference type="GO" id="GO:0043683">
    <property type="term" value="P:type IV pilus assembly"/>
    <property type="evidence" value="ECO:0007669"/>
    <property type="project" value="TreeGrafter"/>
</dbReference>
<gene>
    <name evidence="3" type="ORF">NCTC10283_02719</name>
</gene>
<evidence type="ECO:0000256" key="1">
    <source>
        <dbReference type="SAM" id="Coils"/>
    </source>
</evidence>
<dbReference type="RefSeq" id="WP_034292684.1">
    <property type="nucleotide sequence ID" value="NZ_CP091519.2"/>
</dbReference>
<evidence type="ECO:0000313" key="3">
    <source>
        <dbReference type="EMBL" id="SSY81153.1"/>
    </source>
</evidence>
<keyword evidence="4" id="KW-1185">Reference proteome</keyword>
<dbReference type="GO" id="GO:0043107">
    <property type="term" value="P:type IV pilus-dependent motility"/>
    <property type="evidence" value="ECO:0007669"/>
    <property type="project" value="TreeGrafter"/>
</dbReference>
<keyword evidence="2" id="KW-0812">Transmembrane</keyword>
<sequence length="209" mass="22938">MNLIKINLLPYREMREAKLKKQFQTIMAIGALAGAAVAGLIYVSLNKAIENQETRNSTLQAGIKELESKLATIEELEKRKYNFLERKRKVEELDNKRFEGARVLDSLNQVVPDGSYLITLNGLEGKGNKQGNEYEISGKATADSKIATLMSALPSTGIFDVPDLVEIQKAEDGQRFTLKSVLVQQIVLPKPQPKAVQAAPKSASAPAAK</sequence>
<dbReference type="PANTHER" id="PTHR40278">
    <property type="entry name" value="DNA UTILIZATION PROTEIN HOFN"/>
    <property type="match status" value="1"/>
</dbReference>
<keyword evidence="1" id="KW-0175">Coiled coil</keyword>
<dbReference type="InterPro" id="IPR052534">
    <property type="entry name" value="Extracell_DNA_Util/SecSys_Comp"/>
</dbReference>
<accession>A0A376BWI2</accession>
<dbReference type="Proteomes" id="UP000254209">
    <property type="component" value="Unassembled WGS sequence"/>
</dbReference>
<reference evidence="3 4" key="1">
    <citation type="submission" date="2018-06" db="EMBL/GenBank/DDBJ databases">
        <authorList>
            <consortium name="Pathogen Informatics"/>
            <person name="Doyle S."/>
        </authorList>
    </citation>
    <scope>NUCLEOTIDE SEQUENCE [LARGE SCALE GENOMIC DNA]</scope>
    <source>
        <strain evidence="3 4">NCTC10283</strain>
    </source>
</reference>
<dbReference type="EMBL" id="UFSO01000003">
    <property type="protein sequence ID" value="SSY81153.1"/>
    <property type="molecule type" value="Genomic_DNA"/>
</dbReference>
<dbReference type="OrthoDB" id="5296173at2"/>
<dbReference type="AlphaFoldDB" id="A0A376BWI2"/>